<comment type="caution">
    <text evidence="7">The sequence shown here is derived from an EMBL/GenBank/DDBJ whole genome shotgun (WGS) entry which is preliminary data.</text>
</comment>
<name>A0A167AM02_CORFA</name>
<dbReference type="GO" id="GO:0016020">
    <property type="term" value="C:membrane"/>
    <property type="evidence" value="ECO:0007669"/>
    <property type="project" value="UniProtKB-SubCell"/>
</dbReference>
<organism evidence="7 8">
    <name type="scientific">Cordyceps fumosorosea (strain ARSEF 2679)</name>
    <name type="common">Isaria fumosorosea</name>
    <dbReference type="NCBI Taxonomy" id="1081104"/>
    <lineage>
        <taxon>Eukaryota</taxon>
        <taxon>Fungi</taxon>
        <taxon>Dikarya</taxon>
        <taxon>Ascomycota</taxon>
        <taxon>Pezizomycotina</taxon>
        <taxon>Sordariomycetes</taxon>
        <taxon>Hypocreomycetidae</taxon>
        <taxon>Hypocreales</taxon>
        <taxon>Cordycipitaceae</taxon>
        <taxon>Cordyceps</taxon>
    </lineage>
</organism>
<evidence type="ECO:0000256" key="3">
    <source>
        <dbReference type="ARBA" id="ARBA00022692"/>
    </source>
</evidence>
<proteinExistence type="predicted"/>
<dbReference type="EMBL" id="AZHB01000087">
    <property type="protein sequence ID" value="OAA39052.1"/>
    <property type="molecule type" value="Genomic_DNA"/>
</dbReference>
<sequence>MSSRKASSHPVLSATKPVPVTRSIPLGDFPDHEPKPRWTAYLWDSLDKSPQERRFLFKIDAAILTVACLGYFIKNLDQVNVNNAFVSGMKEDLDLNGNELNYMQTCWTQPTFDANPTFVVDSFV</sequence>
<evidence type="ECO:0000256" key="4">
    <source>
        <dbReference type="ARBA" id="ARBA00022989"/>
    </source>
</evidence>
<dbReference type="OrthoDB" id="3639251at2759"/>
<dbReference type="InterPro" id="IPR036259">
    <property type="entry name" value="MFS_trans_sf"/>
</dbReference>
<evidence type="ECO:0000256" key="6">
    <source>
        <dbReference type="SAM" id="MobiDB-lite"/>
    </source>
</evidence>
<protein>
    <submittedName>
        <fullName evidence="7">MFS general substrate transporter</fullName>
    </submittedName>
</protein>
<dbReference type="GeneID" id="30026161"/>
<feature type="region of interest" description="Disordered" evidence="6">
    <location>
        <begin position="1"/>
        <end position="31"/>
    </location>
</feature>
<keyword evidence="4" id="KW-1133">Transmembrane helix</keyword>
<reference evidence="7 8" key="1">
    <citation type="journal article" date="2016" name="Genome Biol. Evol.">
        <title>Divergent and convergent evolution of fungal pathogenicity.</title>
        <authorList>
            <person name="Shang Y."/>
            <person name="Xiao G."/>
            <person name="Zheng P."/>
            <person name="Cen K."/>
            <person name="Zhan S."/>
            <person name="Wang C."/>
        </authorList>
    </citation>
    <scope>NUCLEOTIDE SEQUENCE [LARGE SCALE GENOMIC DNA]</scope>
    <source>
        <strain evidence="7 8">ARSEF 2679</strain>
    </source>
</reference>
<keyword evidence="3" id="KW-0812">Transmembrane</keyword>
<dbReference type="Proteomes" id="UP000076744">
    <property type="component" value="Unassembled WGS sequence"/>
</dbReference>
<evidence type="ECO:0000256" key="5">
    <source>
        <dbReference type="ARBA" id="ARBA00023136"/>
    </source>
</evidence>
<comment type="subcellular location">
    <subcellularLocation>
        <location evidence="1">Membrane</location>
        <topology evidence="1">Multi-pass membrane protein</topology>
    </subcellularLocation>
</comment>
<evidence type="ECO:0000256" key="2">
    <source>
        <dbReference type="ARBA" id="ARBA00022448"/>
    </source>
</evidence>
<dbReference type="GO" id="GO:0022857">
    <property type="term" value="F:transmembrane transporter activity"/>
    <property type="evidence" value="ECO:0007669"/>
    <property type="project" value="TreeGrafter"/>
</dbReference>
<accession>A0A167AM02</accession>
<dbReference type="RefSeq" id="XP_018699348.1">
    <property type="nucleotide sequence ID" value="XM_018853469.1"/>
</dbReference>
<dbReference type="PANTHER" id="PTHR43791:SF39">
    <property type="entry name" value="TRANSPORTER LIZ1_SEO1, PUTATIVE (AFU_ORTHOLOGUE AFUA_3G00980)-RELATED"/>
    <property type="match status" value="1"/>
</dbReference>
<keyword evidence="2" id="KW-0813">Transport</keyword>
<gene>
    <name evidence="7" type="ORF">ISF_09869</name>
</gene>
<keyword evidence="8" id="KW-1185">Reference proteome</keyword>
<dbReference type="AlphaFoldDB" id="A0A167AM02"/>
<evidence type="ECO:0000256" key="1">
    <source>
        <dbReference type="ARBA" id="ARBA00004141"/>
    </source>
</evidence>
<evidence type="ECO:0000313" key="8">
    <source>
        <dbReference type="Proteomes" id="UP000076744"/>
    </source>
</evidence>
<dbReference type="SUPFAM" id="SSF103473">
    <property type="entry name" value="MFS general substrate transporter"/>
    <property type="match status" value="1"/>
</dbReference>
<evidence type="ECO:0000313" key="7">
    <source>
        <dbReference type="EMBL" id="OAA39052.1"/>
    </source>
</evidence>
<dbReference type="PANTHER" id="PTHR43791">
    <property type="entry name" value="PERMEASE-RELATED"/>
    <property type="match status" value="1"/>
</dbReference>
<keyword evidence="5" id="KW-0472">Membrane</keyword>